<evidence type="ECO:0000313" key="15">
    <source>
        <dbReference type="EMBL" id="RXW15351.1"/>
    </source>
</evidence>
<dbReference type="SUPFAM" id="SSF109604">
    <property type="entry name" value="HD-domain/PDEase-like"/>
    <property type="match status" value="1"/>
</dbReference>
<dbReference type="STRING" id="2316362.A0A4Q2D9E8"/>
<dbReference type="PANTHER" id="PTHR11845:SF13">
    <property type="entry name" value="5'-DEOXYNUCLEOTIDASE HDDC2"/>
    <property type="match status" value="1"/>
</dbReference>
<keyword evidence="10" id="KW-0378">Hydrolase</keyword>
<dbReference type="InterPro" id="IPR001810">
    <property type="entry name" value="F-box_dom"/>
</dbReference>
<dbReference type="SMART" id="SM00471">
    <property type="entry name" value="HDc"/>
    <property type="match status" value="1"/>
</dbReference>
<dbReference type="GO" id="GO:0046872">
    <property type="term" value="F:metal ion binding"/>
    <property type="evidence" value="ECO:0007669"/>
    <property type="project" value="UniProtKB-KW"/>
</dbReference>
<sequence>MSPSTSNNGKRPQEAADAAFVHLPHELLFEIISLLSSTTDLLSLALTCSSLYSHVVPYHTEYRILRIRTLHPTLFAHLARRTDLSRNIREVHISEKHNYTRGDRMPRSLVDLKVDGDPRLNGSGIPGTDGERIKALNVCKALRCMTRLESFTWEWNGVYTTEQTHGHYGSARKRVVVNPMSDSRFEDAILAEVARKPTVKEFGVSGPFGMHVNGPSADNKFEYPVWHVSNLTSLHLTGDTFLRTGNILPLCIMLSRSPNLECLTIPLEFKHLSILLLPNLKRVNLPLLSGSSTNVDESARVFVENHPGIEELSWYPIGTPRLGRGVLPKLRKLRGNMGLMRALAESDDQEEVQLTQPAIVPAIATPSSQPSTSGLLSAAGPRKKNKRLSVIPEAEEAEPEDAEDDADEDEDGEATPPAPSPPPLPEDDEPSSPSSPSVQYAPYSEASPSSPQLALPMITISAPPSTPTSLQLPSSSPSRLLRPLESLDIQCLSASALLSLGPKFMDRTALRELLILNLSSPDELRDVAQVFKEVRWVHIPGAYLPQEDQSPHPISLSVDEIVEILPMFEQLEVVRGNALWRAARNAVADGEMADEADENQVKNKVHEVLGVLARACPGLKEVDHCDWYERRSGYKRVVVQRTLVEMPKVVSESDSVRVHVEDGEQDVEEVEVVSYSVRKPVASPQRTFPPLYKGTGNEGQDRLAFIHILERLKTQKRTGWVNHKVPNPESISDHMYRMAILSMLTTDQSLDVSKCVMMALVHDLAEAQVGDITPYENFTKEEKHRLEQEAMNNFVHTMLRNSPAAQRIEALWREYEGGETPEAKFVKDLDRFEMASQALEYERNHGVSTLQPFFDSSVPRLQHPEVQAWGKDLMKEREILQQSQANTSTSGQL</sequence>
<keyword evidence="9" id="KW-0479">Metal-binding</keyword>
<evidence type="ECO:0000256" key="10">
    <source>
        <dbReference type="ARBA" id="ARBA00022801"/>
    </source>
</evidence>
<reference evidence="15 16" key="1">
    <citation type="submission" date="2019-01" db="EMBL/GenBank/DDBJ databases">
        <title>Draft genome sequence of Psathyrella aberdarensis IHI B618.</title>
        <authorList>
            <person name="Buettner E."/>
            <person name="Kellner H."/>
        </authorList>
    </citation>
    <scope>NUCLEOTIDE SEQUENCE [LARGE SCALE GENOMIC DNA]</scope>
    <source>
        <strain evidence="15 16">IHI B618</strain>
    </source>
</reference>
<dbReference type="GO" id="GO:0009159">
    <property type="term" value="P:deoxyribonucleoside monophosphate catabolic process"/>
    <property type="evidence" value="ECO:0007669"/>
    <property type="project" value="UniProtKB-ARBA"/>
</dbReference>
<keyword evidence="12" id="KW-0170">Cobalt</keyword>
<dbReference type="InterPro" id="IPR003607">
    <property type="entry name" value="HD/PDEase_dom"/>
</dbReference>
<evidence type="ECO:0000256" key="11">
    <source>
        <dbReference type="ARBA" id="ARBA00022842"/>
    </source>
</evidence>
<evidence type="ECO:0000256" key="5">
    <source>
        <dbReference type="ARBA" id="ARBA00004074"/>
    </source>
</evidence>
<feature type="compositionally biased region" description="Polar residues" evidence="13">
    <location>
        <begin position="365"/>
        <end position="375"/>
    </location>
</feature>
<feature type="compositionally biased region" description="Acidic residues" evidence="13">
    <location>
        <begin position="393"/>
        <end position="413"/>
    </location>
</feature>
<comment type="cofactor">
    <cofactor evidence="3">
        <name>Co(2+)</name>
        <dbReference type="ChEBI" id="CHEBI:48828"/>
    </cofactor>
</comment>
<evidence type="ECO:0000256" key="6">
    <source>
        <dbReference type="ARBA" id="ARBA00009999"/>
    </source>
</evidence>
<dbReference type="Pfam" id="PF12937">
    <property type="entry name" value="F-box-like"/>
    <property type="match status" value="1"/>
</dbReference>
<dbReference type="Pfam" id="PF13023">
    <property type="entry name" value="HD_3"/>
    <property type="match status" value="1"/>
</dbReference>
<dbReference type="InterPro" id="IPR036047">
    <property type="entry name" value="F-box-like_dom_sf"/>
</dbReference>
<evidence type="ECO:0000256" key="3">
    <source>
        <dbReference type="ARBA" id="ARBA00001941"/>
    </source>
</evidence>
<dbReference type="EC" id="3.1.3.89" evidence="8"/>
<keyword evidence="16" id="KW-1185">Reference proteome</keyword>
<proteinExistence type="inferred from homology"/>
<dbReference type="GO" id="GO:0002953">
    <property type="term" value="F:5'-deoxynucleotidase activity"/>
    <property type="evidence" value="ECO:0007669"/>
    <property type="project" value="UniProtKB-EC"/>
</dbReference>
<dbReference type="FunFam" id="1.10.3210.10:FF:000011">
    <property type="entry name" value="HD domain-containing protein 2"/>
    <property type="match status" value="1"/>
</dbReference>
<organism evidence="15 16">
    <name type="scientific">Candolleomyces aberdarensis</name>
    <dbReference type="NCBI Taxonomy" id="2316362"/>
    <lineage>
        <taxon>Eukaryota</taxon>
        <taxon>Fungi</taxon>
        <taxon>Dikarya</taxon>
        <taxon>Basidiomycota</taxon>
        <taxon>Agaricomycotina</taxon>
        <taxon>Agaricomycetes</taxon>
        <taxon>Agaricomycetidae</taxon>
        <taxon>Agaricales</taxon>
        <taxon>Agaricineae</taxon>
        <taxon>Psathyrellaceae</taxon>
        <taxon>Candolleomyces</taxon>
    </lineage>
</organism>
<comment type="catalytic activity">
    <reaction evidence="1">
        <text>a 2'-deoxyribonucleoside 5'-phosphate + H2O = a 2'-deoxyribonucleoside + phosphate</text>
        <dbReference type="Rhea" id="RHEA:36167"/>
        <dbReference type="ChEBI" id="CHEBI:15377"/>
        <dbReference type="ChEBI" id="CHEBI:18274"/>
        <dbReference type="ChEBI" id="CHEBI:43474"/>
        <dbReference type="ChEBI" id="CHEBI:65317"/>
        <dbReference type="EC" id="3.1.3.89"/>
    </reaction>
</comment>
<comment type="caution">
    <text evidence="15">The sequence shown here is derived from an EMBL/GenBank/DDBJ whole genome shotgun (WGS) entry which is preliminary data.</text>
</comment>
<protein>
    <recommendedName>
        <fullName evidence="8">5'-deoxynucleotidase</fullName>
        <ecNumber evidence="8">3.1.3.89</ecNumber>
    </recommendedName>
</protein>
<evidence type="ECO:0000256" key="7">
    <source>
        <dbReference type="ARBA" id="ARBA00011738"/>
    </source>
</evidence>
<gene>
    <name evidence="15" type="ORF">EST38_g10503</name>
</gene>
<comment type="subunit">
    <text evidence="7">Homodimer.</text>
</comment>
<dbReference type="Proteomes" id="UP000290288">
    <property type="component" value="Unassembled WGS sequence"/>
</dbReference>
<comment type="similarity">
    <text evidence="6">Belongs to the HDDC2 family.</text>
</comment>
<feature type="region of interest" description="Disordered" evidence="13">
    <location>
        <begin position="362"/>
        <end position="451"/>
    </location>
</feature>
<accession>A0A4Q2D9E8</accession>
<dbReference type="OrthoDB" id="3249214at2759"/>
<evidence type="ECO:0000256" key="4">
    <source>
        <dbReference type="ARBA" id="ARBA00001946"/>
    </source>
</evidence>
<evidence type="ECO:0000313" key="16">
    <source>
        <dbReference type="Proteomes" id="UP000290288"/>
    </source>
</evidence>
<feature type="domain" description="HD/PDEase" evidence="14">
    <location>
        <begin position="727"/>
        <end position="844"/>
    </location>
</feature>
<evidence type="ECO:0000256" key="13">
    <source>
        <dbReference type="SAM" id="MobiDB-lite"/>
    </source>
</evidence>
<dbReference type="InterPro" id="IPR039356">
    <property type="entry name" value="YfbR/HDDC2"/>
</dbReference>
<comment type="function">
    <text evidence="5">Catalyzes the dephosphorylation of the nucleoside 5'-monophosphates deoxyadenosine monophosphate (dAMP), deoxycytidine monophosphate (dCMP), deoxyguanosine monophosphate (dGMP) and deoxythymidine monophosphate (dTMP).</text>
</comment>
<evidence type="ECO:0000256" key="8">
    <source>
        <dbReference type="ARBA" id="ARBA00012964"/>
    </source>
</evidence>
<keyword evidence="11" id="KW-0460">Magnesium</keyword>
<evidence type="ECO:0000256" key="1">
    <source>
        <dbReference type="ARBA" id="ARBA00001638"/>
    </source>
</evidence>
<feature type="compositionally biased region" description="Low complexity" evidence="13">
    <location>
        <begin position="431"/>
        <end position="451"/>
    </location>
</feature>
<dbReference type="AlphaFoldDB" id="A0A4Q2D9E8"/>
<dbReference type="SUPFAM" id="SSF81383">
    <property type="entry name" value="F-box domain"/>
    <property type="match status" value="1"/>
</dbReference>
<dbReference type="Gene3D" id="1.10.3210.10">
    <property type="entry name" value="Hypothetical protein af1432"/>
    <property type="match status" value="1"/>
</dbReference>
<comment type="cofactor">
    <cofactor evidence="4">
        <name>Mg(2+)</name>
        <dbReference type="ChEBI" id="CHEBI:18420"/>
    </cofactor>
</comment>
<dbReference type="InterPro" id="IPR006674">
    <property type="entry name" value="HD_domain"/>
</dbReference>
<dbReference type="GO" id="GO:0005737">
    <property type="term" value="C:cytoplasm"/>
    <property type="evidence" value="ECO:0007669"/>
    <property type="project" value="TreeGrafter"/>
</dbReference>
<evidence type="ECO:0000256" key="12">
    <source>
        <dbReference type="ARBA" id="ARBA00023285"/>
    </source>
</evidence>
<dbReference type="EMBL" id="SDEE01000563">
    <property type="protein sequence ID" value="RXW15351.1"/>
    <property type="molecule type" value="Genomic_DNA"/>
</dbReference>
<comment type="cofactor">
    <cofactor evidence="2">
        <name>Mn(2+)</name>
        <dbReference type="ChEBI" id="CHEBI:29035"/>
    </cofactor>
</comment>
<dbReference type="PANTHER" id="PTHR11845">
    <property type="entry name" value="5'-DEOXYNUCLEOTIDASE HDDC2"/>
    <property type="match status" value="1"/>
</dbReference>
<evidence type="ECO:0000256" key="9">
    <source>
        <dbReference type="ARBA" id="ARBA00022723"/>
    </source>
</evidence>
<name>A0A4Q2D9E8_9AGAR</name>
<evidence type="ECO:0000256" key="2">
    <source>
        <dbReference type="ARBA" id="ARBA00001936"/>
    </source>
</evidence>
<evidence type="ECO:0000259" key="14">
    <source>
        <dbReference type="SMART" id="SM00471"/>
    </source>
</evidence>